<proteinExistence type="predicted"/>
<comment type="caution">
    <text evidence="1">The sequence shown here is derived from an EMBL/GenBank/DDBJ whole genome shotgun (WGS) entry which is preliminary data.</text>
</comment>
<accession>A0ACC2P906</accession>
<reference evidence="1" key="1">
    <citation type="submission" date="2023-04" db="EMBL/GenBank/DDBJ databases">
        <title>A chromosome-level genome assembly of the parasitoid wasp Eretmocerus hayati.</title>
        <authorList>
            <person name="Zhong Y."/>
            <person name="Liu S."/>
            <person name="Liu Y."/>
        </authorList>
    </citation>
    <scope>NUCLEOTIDE SEQUENCE</scope>
    <source>
        <strain evidence="1">ZJU_SS_LIU_2023</strain>
    </source>
</reference>
<gene>
    <name evidence="1" type="ORF">QAD02_015713</name>
</gene>
<dbReference type="EMBL" id="CM056742">
    <property type="protein sequence ID" value="KAJ8679926.1"/>
    <property type="molecule type" value="Genomic_DNA"/>
</dbReference>
<organism evidence="1 2">
    <name type="scientific">Eretmocerus hayati</name>
    <dbReference type="NCBI Taxonomy" id="131215"/>
    <lineage>
        <taxon>Eukaryota</taxon>
        <taxon>Metazoa</taxon>
        <taxon>Ecdysozoa</taxon>
        <taxon>Arthropoda</taxon>
        <taxon>Hexapoda</taxon>
        <taxon>Insecta</taxon>
        <taxon>Pterygota</taxon>
        <taxon>Neoptera</taxon>
        <taxon>Endopterygota</taxon>
        <taxon>Hymenoptera</taxon>
        <taxon>Apocrita</taxon>
        <taxon>Proctotrupomorpha</taxon>
        <taxon>Chalcidoidea</taxon>
        <taxon>Aphelinidae</taxon>
        <taxon>Aphelininae</taxon>
        <taxon>Eretmocerus</taxon>
    </lineage>
</organism>
<evidence type="ECO:0000313" key="2">
    <source>
        <dbReference type="Proteomes" id="UP001239111"/>
    </source>
</evidence>
<name>A0ACC2P906_9HYME</name>
<evidence type="ECO:0000313" key="1">
    <source>
        <dbReference type="EMBL" id="KAJ8679926.1"/>
    </source>
</evidence>
<protein>
    <submittedName>
        <fullName evidence="1">Uncharacterized protein</fullName>
    </submittedName>
</protein>
<dbReference type="Proteomes" id="UP001239111">
    <property type="component" value="Chromosome 2"/>
</dbReference>
<feature type="non-terminal residue" evidence="1">
    <location>
        <position position="548"/>
    </location>
</feature>
<keyword evidence="2" id="KW-1185">Reference proteome</keyword>
<sequence length="548" mass="63293">MSELEQFCESEERNGHITCKCISKSVEFRKEGNILYNNNKKKKNDEITNRTILTYYSKSIAYAPLNCEELALTYSNRSVLWYHFHRYDLCLIDVNRALSITKSNELKTSLLSRKKKCLDFKQSVSNNCKDYKIPELSEHNASKNISCGADSITMKQSEKYGRHYVATRDIRPGEIVIIEESSYAAVNNHQLYLVCSHCLAFAWACVPCDFCVFAIYCSENCKNQAWSEYHDVMCSILPLLYSVTFKNVDMCSVIAMVRVVVIAIKKKGLEGLLKETEDSDAEKDMNLEKLLSAGKLNCRNFRSVYNLMSYEDNEVNEGLNDCISVLLSLMCKSSIIFQTQSNKNGLTLTSMRKALEKLYKIHLLNTYTFNDFNCFCNDSESCRTNCTSDRGIILAPCSSLINHSCDRNVSRIFLPGPKIVIYSICPIKKGEQIFDSYGPYVSMRKELRQKLVMESHRFTCECKPCIENWSTNPDDLDTEMPESQMIYSQFFEIFGRHYQMFTQDPKVWMYNEKLFRACIKMSIQSINNTARSKIAYLAVYQCWMDIQE</sequence>